<evidence type="ECO:0000313" key="2">
    <source>
        <dbReference type="Proteomes" id="UP000245263"/>
    </source>
</evidence>
<reference evidence="1 2" key="1">
    <citation type="submission" date="2021-08" db="EMBL/GenBank/DDBJ databases">
        <title>Complete genome sequence of Leptospira kobayashii strain E30.</title>
        <authorList>
            <person name="Nakao R."/>
            <person name="Nakamura S."/>
            <person name="Masuzawa T."/>
            <person name="Koizumi N."/>
        </authorList>
    </citation>
    <scope>NUCLEOTIDE SEQUENCE [LARGE SCALE GENOMIC DNA]</scope>
    <source>
        <strain evidence="1 2">E30</strain>
    </source>
</reference>
<gene>
    <name evidence="1" type="ORF">LPTSP3_g31720</name>
</gene>
<evidence type="ECO:0000313" key="1">
    <source>
        <dbReference type="EMBL" id="BDA80242.1"/>
    </source>
</evidence>
<dbReference type="EMBL" id="AP025028">
    <property type="protein sequence ID" value="BDA80242.1"/>
    <property type="molecule type" value="Genomic_DNA"/>
</dbReference>
<accession>A0ABM7UMI4</accession>
<evidence type="ECO:0008006" key="3">
    <source>
        <dbReference type="Google" id="ProtNLM"/>
    </source>
</evidence>
<keyword evidence="2" id="KW-1185">Reference proteome</keyword>
<protein>
    <recommendedName>
        <fullName evidence="3">Restriction endonuclease BamHI</fullName>
    </recommendedName>
</protein>
<dbReference type="SUPFAM" id="SSF52980">
    <property type="entry name" value="Restriction endonuclease-like"/>
    <property type="match status" value="1"/>
</dbReference>
<dbReference type="CDD" id="cd00942">
    <property type="entry name" value="BamHI-like"/>
    <property type="match status" value="1"/>
</dbReference>
<dbReference type="Gene3D" id="3.40.91.20">
    <property type="match status" value="1"/>
</dbReference>
<dbReference type="Proteomes" id="UP000245263">
    <property type="component" value="Chromosome 1"/>
</dbReference>
<proteinExistence type="predicted"/>
<name>A0ABM7UMI4_9LEPT</name>
<dbReference type="InterPro" id="IPR004194">
    <property type="entry name" value="Restrct_endonuc_II_BamHI"/>
</dbReference>
<sequence>MKVVHIETLIEKGLFASSKEWESLKQGIIEEIQEVDWPPGSGKFTIYPESGKRRGEGNGVKPIKDTFVKRLIVKGWEAEKPLDIASRKKPGNLDLVLDYKDKKIVIEWETGNISSSHRAINKIALGLIKGIVSAGILVIPSRNLYKYLTDRIGNFDEIEPYTDLWKALNLDSGILMIIVIEHDAESKDVPRIPKGTDGRALN</sequence>
<organism evidence="1 2">
    <name type="scientific">Leptospira kobayashii</name>
    <dbReference type="NCBI Taxonomy" id="1917830"/>
    <lineage>
        <taxon>Bacteria</taxon>
        <taxon>Pseudomonadati</taxon>
        <taxon>Spirochaetota</taxon>
        <taxon>Spirochaetia</taxon>
        <taxon>Leptospirales</taxon>
        <taxon>Leptospiraceae</taxon>
        <taxon>Leptospira</taxon>
    </lineage>
</organism>
<dbReference type="InterPro" id="IPR011338">
    <property type="entry name" value="BamHI/BglII/BstY"/>
</dbReference>
<dbReference type="InterPro" id="IPR011335">
    <property type="entry name" value="Restrct_endonuc-II-like"/>
</dbReference>
<dbReference type="Pfam" id="PF02923">
    <property type="entry name" value="BamHI"/>
    <property type="match status" value="1"/>
</dbReference>